<feature type="transmembrane region" description="Helical" evidence="1">
    <location>
        <begin position="211"/>
        <end position="232"/>
    </location>
</feature>
<evidence type="ECO:0000256" key="1">
    <source>
        <dbReference type="SAM" id="Phobius"/>
    </source>
</evidence>
<evidence type="ECO:0008006" key="4">
    <source>
        <dbReference type="Google" id="ProtNLM"/>
    </source>
</evidence>
<feature type="transmembrane region" description="Helical" evidence="1">
    <location>
        <begin position="132"/>
        <end position="150"/>
    </location>
</feature>
<reference evidence="2 3" key="1">
    <citation type="submission" date="2019-10" db="EMBL/GenBank/DDBJ databases">
        <title>Gracilibacillus salitolerans sp. nov., a moderate halophile isolated from a saline soil in northwest China.</title>
        <authorList>
            <person name="Gan L."/>
        </authorList>
    </citation>
    <scope>NUCLEOTIDE SEQUENCE [LARGE SCALE GENOMIC DNA]</scope>
    <source>
        <strain evidence="2 3">TP2-8</strain>
    </source>
</reference>
<feature type="transmembrane region" description="Helical" evidence="1">
    <location>
        <begin position="80"/>
        <end position="100"/>
    </location>
</feature>
<keyword evidence="1" id="KW-0472">Membrane</keyword>
<feature type="transmembrane region" description="Helical" evidence="1">
    <location>
        <begin position="189"/>
        <end position="205"/>
    </location>
</feature>
<dbReference type="InterPro" id="IPR011990">
    <property type="entry name" value="TPR-like_helical_dom_sf"/>
</dbReference>
<proteinExistence type="predicted"/>
<evidence type="ECO:0000313" key="3">
    <source>
        <dbReference type="Proteomes" id="UP000435187"/>
    </source>
</evidence>
<keyword evidence="1" id="KW-0812">Transmembrane</keyword>
<dbReference type="RefSeq" id="WP_153836264.1">
    <property type="nucleotide sequence ID" value="NZ_JBHUMW010000081.1"/>
</dbReference>
<dbReference type="EMBL" id="WJEE01000038">
    <property type="protein sequence ID" value="MRI67710.1"/>
    <property type="molecule type" value="Genomic_DNA"/>
</dbReference>
<name>A0A6N7R2D1_9BACI</name>
<dbReference type="Gene3D" id="1.25.40.10">
    <property type="entry name" value="Tetratricopeptide repeat domain"/>
    <property type="match status" value="1"/>
</dbReference>
<dbReference type="Proteomes" id="UP000435187">
    <property type="component" value="Unassembled WGS sequence"/>
</dbReference>
<dbReference type="SUPFAM" id="SSF48452">
    <property type="entry name" value="TPR-like"/>
    <property type="match status" value="1"/>
</dbReference>
<dbReference type="AlphaFoldDB" id="A0A6N7R2D1"/>
<keyword evidence="3" id="KW-1185">Reference proteome</keyword>
<keyword evidence="1" id="KW-1133">Transmembrane helix</keyword>
<evidence type="ECO:0000313" key="2">
    <source>
        <dbReference type="EMBL" id="MRI67710.1"/>
    </source>
</evidence>
<feature type="transmembrane region" description="Helical" evidence="1">
    <location>
        <begin position="156"/>
        <end position="177"/>
    </location>
</feature>
<organism evidence="2 3">
    <name type="scientific">Gracilibacillus thailandensis</name>
    <dbReference type="NCBI Taxonomy" id="563735"/>
    <lineage>
        <taxon>Bacteria</taxon>
        <taxon>Bacillati</taxon>
        <taxon>Bacillota</taxon>
        <taxon>Bacilli</taxon>
        <taxon>Bacillales</taxon>
        <taxon>Bacillaceae</taxon>
        <taxon>Gracilibacillus</taxon>
    </lineage>
</organism>
<protein>
    <recommendedName>
        <fullName evidence="4">Tetratricopeptide repeat protein</fullName>
    </recommendedName>
</protein>
<accession>A0A6N7R2D1</accession>
<sequence length="444" mass="52483">MEEVLFHSKNRFIRRYHLKIVDFLSLFFILYLLTGLIYLIITFIPIVNGILKNIISLTSLNNKPTNSTLLEFHLFPEMDFGLMLKLFILNTVIAITVIMLNKNGRRVKQELVILESILKLVVSKLYFSKKNIYIYIFFIISTMIITYFVVSSEYYFNSLLIIYIFWTSLFLVIITFSNLNKNEIQAKRFLFYFFIIPITIIYVLNNSKDYFYHSINLVFVVVTIFLAFDRLISLIVDYREKLFNGEDLLFVINGFTIEDYDNLKKKLRIQGKKKIEEVDDPVLVGLIFINSSKQNLELAKYYFRWALKLEPDNNVAKVYLASTLLNIKRNSNEYIEKAYELFNSVETDQKSNNYTQIIFSDLHVSLAEVEFLRRNSDYKRIIELLKKESWLSDSLTYMLGYSYFKVGNFIKAKKLLSKLINNHSEFEDVPNLLTEINLKIDTKH</sequence>
<feature type="transmembrane region" description="Helical" evidence="1">
    <location>
        <begin position="21"/>
        <end position="47"/>
    </location>
</feature>
<comment type="caution">
    <text evidence="2">The sequence shown here is derived from an EMBL/GenBank/DDBJ whole genome shotgun (WGS) entry which is preliminary data.</text>
</comment>
<gene>
    <name evidence="2" type="ORF">GH885_15420</name>
</gene>